<gene>
    <name evidence="8" type="ORF">D2A34_12665</name>
</gene>
<name>A0A399IM76_9CLOT</name>
<evidence type="ECO:0000256" key="2">
    <source>
        <dbReference type="ARBA" id="ARBA00029447"/>
    </source>
</evidence>
<dbReference type="SMART" id="SM00304">
    <property type="entry name" value="HAMP"/>
    <property type="match status" value="1"/>
</dbReference>
<evidence type="ECO:0000256" key="5">
    <source>
        <dbReference type="SAM" id="Phobius"/>
    </source>
</evidence>
<dbReference type="PROSITE" id="PS50885">
    <property type="entry name" value="HAMP"/>
    <property type="match status" value="1"/>
</dbReference>
<dbReference type="CDD" id="cd06225">
    <property type="entry name" value="HAMP"/>
    <property type="match status" value="1"/>
</dbReference>
<dbReference type="PANTHER" id="PTHR32089:SF112">
    <property type="entry name" value="LYSOZYME-LIKE PROTEIN-RELATED"/>
    <property type="match status" value="1"/>
</dbReference>
<dbReference type="Pfam" id="PF00015">
    <property type="entry name" value="MCPsignal"/>
    <property type="match status" value="1"/>
</dbReference>
<dbReference type="InterPro" id="IPR003660">
    <property type="entry name" value="HAMP_dom"/>
</dbReference>
<organism evidence="8 9">
    <name type="scientific">Clostridium chromiireducens</name>
    <dbReference type="NCBI Taxonomy" id="225345"/>
    <lineage>
        <taxon>Bacteria</taxon>
        <taxon>Bacillati</taxon>
        <taxon>Bacillota</taxon>
        <taxon>Clostridia</taxon>
        <taxon>Eubacteriales</taxon>
        <taxon>Clostridiaceae</taxon>
        <taxon>Clostridium</taxon>
    </lineage>
</organism>
<evidence type="ECO:0000256" key="1">
    <source>
        <dbReference type="ARBA" id="ARBA00023224"/>
    </source>
</evidence>
<keyword evidence="4" id="KW-0175">Coiled coil</keyword>
<protein>
    <submittedName>
        <fullName evidence="8">Methyl-accepting chemotaxis protein</fullName>
    </submittedName>
</protein>
<dbReference type="InterPro" id="IPR004090">
    <property type="entry name" value="Chemotax_Me-accpt_rcpt"/>
</dbReference>
<accession>A0A399IM76</accession>
<dbReference type="Gene3D" id="6.10.340.10">
    <property type="match status" value="1"/>
</dbReference>
<feature type="domain" description="HAMP" evidence="7">
    <location>
        <begin position="205"/>
        <end position="259"/>
    </location>
</feature>
<keyword evidence="5" id="KW-0472">Membrane</keyword>
<evidence type="ECO:0000259" key="7">
    <source>
        <dbReference type="PROSITE" id="PS50885"/>
    </source>
</evidence>
<dbReference type="GO" id="GO:0004888">
    <property type="term" value="F:transmembrane signaling receptor activity"/>
    <property type="evidence" value="ECO:0007669"/>
    <property type="project" value="InterPro"/>
</dbReference>
<dbReference type="PROSITE" id="PS50111">
    <property type="entry name" value="CHEMOTAXIS_TRANSDUC_2"/>
    <property type="match status" value="1"/>
</dbReference>
<dbReference type="GO" id="GO:0007165">
    <property type="term" value="P:signal transduction"/>
    <property type="evidence" value="ECO:0007669"/>
    <property type="project" value="UniProtKB-KW"/>
</dbReference>
<keyword evidence="5" id="KW-1133">Transmembrane helix</keyword>
<dbReference type="Pfam" id="PF00672">
    <property type="entry name" value="HAMP"/>
    <property type="match status" value="1"/>
</dbReference>
<feature type="transmembrane region" description="Helical" evidence="5">
    <location>
        <begin position="182"/>
        <end position="203"/>
    </location>
</feature>
<keyword evidence="1 3" id="KW-0807">Transducer</keyword>
<feature type="domain" description="Methyl-accepting transducer" evidence="6">
    <location>
        <begin position="278"/>
        <end position="529"/>
    </location>
</feature>
<dbReference type="AlphaFoldDB" id="A0A399IM76"/>
<feature type="coiled-coil region" evidence="4">
    <location>
        <begin position="314"/>
        <end position="348"/>
    </location>
</feature>
<dbReference type="PRINTS" id="PR00260">
    <property type="entry name" value="CHEMTRNSDUCR"/>
</dbReference>
<sequence length="565" mass="62791">MRSIKIKILLPLFLMIIFFVGFMTIQFIFAKNNLKLVKEMNTKYFSTISKTDKLKLDVVEVQQWLTDISATRAAKGFDDGFDKAETYAQDVKVVIQELKQINPESTGEIEKIEKSFDPYYETGKTMARAYIDGGPDKGNLSMEEFDSTAEAINSEVDNFKILASQNIEVSIKNIEKSITNTIILIVVSILAVIILSIMAWIYVTKNIANPITLILSKLKDMASSEGDLTKHIDFVSKDEIGELANNFNLMQNSFREIISVVIDESRNVENKVKKTNENIDQLSLLIEDVYSTTEELSSGMEETAASTEEMSVANSQIELEIESIAEKAKNEAEKSSEIKDRANDLKNKAVYSKETAKQINNKTQDKLLDAIEKSKEVEKISVLSEAILQIASQTNLLALNAAIEAARAGEAGKGFSVVAEEIRKLAEDSKNTVSEIQNISSVVVGTVQNLVATSEDIIEFINTQVIRDYEMIVNTGEQYNNDAIMINNMTTEFSEKSNKIMTSMVTVAESVNQITNANNESANGTNNIAEKLNTISEKSDNVVQLIKEVNTSTNKLVGMVNNFKV</sequence>
<keyword evidence="5" id="KW-0812">Transmembrane</keyword>
<dbReference type="GO" id="GO:0006935">
    <property type="term" value="P:chemotaxis"/>
    <property type="evidence" value="ECO:0007669"/>
    <property type="project" value="InterPro"/>
</dbReference>
<dbReference type="GO" id="GO:0016020">
    <property type="term" value="C:membrane"/>
    <property type="evidence" value="ECO:0007669"/>
    <property type="project" value="InterPro"/>
</dbReference>
<comment type="similarity">
    <text evidence="2">Belongs to the methyl-accepting chemotaxis (MCP) protein family.</text>
</comment>
<dbReference type="EMBL" id="QXDJ01000003">
    <property type="protein sequence ID" value="RII34031.1"/>
    <property type="molecule type" value="Genomic_DNA"/>
</dbReference>
<dbReference type="SMART" id="SM00283">
    <property type="entry name" value="MA"/>
    <property type="match status" value="1"/>
</dbReference>
<feature type="transmembrane region" description="Helical" evidence="5">
    <location>
        <begin position="6"/>
        <end position="30"/>
    </location>
</feature>
<dbReference type="Gene3D" id="1.10.287.950">
    <property type="entry name" value="Methyl-accepting chemotaxis protein"/>
    <property type="match status" value="1"/>
</dbReference>
<dbReference type="PANTHER" id="PTHR32089">
    <property type="entry name" value="METHYL-ACCEPTING CHEMOTAXIS PROTEIN MCPB"/>
    <property type="match status" value="1"/>
</dbReference>
<evidence type="ECO:0000256" key="3">
    <source>
        <dbReference type="PROSITE-ProRule" id="PRU00284"/>
    </source>
</evidence>
<evidence type="ECO:0000256" key="4">
    <source>
        <dbReference type="SAM" id="Coils"/>
    </source>
</evidence>
<comment type="caution">
    <text evidence="8">The sequence shown here is derived from an EMBL/GenBank/DDBJ whole genome shotgun (WGS) entry which is preliminary data.</text>
</comment>
<evidence type="ECO:0000313" key="9">
    <source>
        <dbReference type="Proteomes" id="UP000265930"/>
    </source>
</evidence>
<dbReference type="SUPFAM" id="SSF58104">
    <property type="entry name" value="Methyl-accepting chemotaxis protein (MCP) signaling domain"/>
    <property type="match status" value="1"/>
</dbReference>
<dbReference type="RefSeq" id="WP_119366850.1">
    <property type="nucleotide sequence ID" value="NZ_JBLZIA010000013.1"/>
</dbReference>
<proteinExistence type="inferred from homology"/>
<evidence type="ECO:0000259" key="6">
    <source>
        <dbReference type="PROSITE" id="PS50111"/>
    </source>
</evidence>
<dbReference type="InterPro" id="IPR004089">
    <property type="entry name" value="MCPsignal_dom"/>
</dbReference>
<reference evidence="8 9" key="1">
    <citation type="submission" date="2018-08" db="EMBL/GenBank/DDBJ databases">
        <title>Genome of Clostridium chromiireducens C1, DSM12136.</title>
        <authorList>
            <person name="Xing M."/>
            <person name="Wei Y."/>
            <person name="Ang E.L."/>
            <person name="Zhao H."/>
            <person name="Zhang Y."/>
        </authorList>
    </citation>
    <scope>NUCLEOTIDE SEQUENCE [LARGE SCALE GENOMIC DNA]</scope>
    <source>
        <strain evidence="8 9">C1</strain>
    </source>
</reference>
<evidence type="ECO:0000313" key="8">
    <source>
        <dbReference type="EMBL" id="RII34031.1"/>
    </source>
</evidence>
<dbReference type="Proteomes" id="UP000265930">
    <property type="component" value="Unassembled WGS sequence"/>
</dbReference>